<dbReference type="EMBL" id="CP000891">
    <property type="protein sequence ID" value="ABX51520.1"/>
    <property type="molecule type" value="Genomic_DNA"/>
</dbReference>
<organism evidence="2 3">
    <name type="scientific">Shewanella baltica (strain OS195)</name>
    <dbReference type="NCBI Taxonomy" id="399599"/>
    <lineage>
        <taxon>Bacteria</taxon>
        <taxon>Pseudomonadati</taxon>
        <taxon>Pseudomonadota</taxon>
        <taxon>Gammaproteobacteria</taxon>
        <taxon>Alteromonadales</taxon>
        <taxon>Shewanellaceae</taxon>
        <taxon>Shewanella</taxon>
    </lineage>
</organism>
<reference evidence="2 3" key="1">
    <citation type="submission" date="2007-11" db="EMBL/GenBank/DDBJ databases">
        <title>Complete sequence of chromosome of Shewanella baltica OS195.</title>
        <authorList>
            <consortium name="US DOE Joint Genome Institute"/>
            <person name="Copeland A."/>
            <person name="Lucas S."/>
            <person name="Lapidus A."/>
            <person name="Barry K."/>
            <person name="Glavina del Rio T."/>
            <person name="Dalin E."/>
            <person name="Tice H."/>
            <person name="Pitluck S."/>
            <person name="Chain P."/>
            <person name="Malfatti S."/>
            <person name="Shin M."/>
            <person name="Vergez L."/>
            <person name="Schmutz J."/>
            <person name="Larimer F."/>
            <person name="Land M."/>
            <person name="Hauser L."/>
            <person name="Kyrpides N."/>
            <person name="Kim E."/>
            <person name="Brettar I."/>
            <person name="Rodrigues J."/>
            <person name="Konstantinidis K."/>
            <person name="Klappenbach J."/>
            <person name="Hofle M."/>
            <person name="Tiedje J."/>
            <person name="Richardson P."/>
        </authorList>
    </citation>
    <scope>NUCLEOTIDE SEQUENCE [LARGE SCALE GENOMIC DNA]</scope>
    <source>
        <strain evidence="2 3">OS195</strain>
    </source>
</reference>
<sequence length="240" mass="26385">MVYNRLIMDSLKMKQVHFENPDVVRRYAQGPTAFVPAYEQMQRMTAQLIKEGIGEVGELLVLGAGGGFELEVFASLQSQWRYIGVDPAAEMLNAAKARLAAIDASERVNWHHGYITDAPEGPFDAASCLLTLHFVADDGSKLQTLLELKKRLKPGAPFVLVDCCIDISSPSAELMLARYRDFALGSGADPEQVSTTCDRLVNVLKMVSPARNEALLKSAGFTDVELFYAGLSWRGWRATA</sequence>
<dbReference type="Proteomes" id="UP000000770">
    <property type="component" value="Chromosome"/>
</dbReference>
<dbReference type="Pfam" id="PF08242">
    <property type="entry name" value="Methyltransf_12"/>
    <property type="match status" value="1"/>
</dbReference>
<dbReference type="InterPro" id="IPR029063">
    <property type="entry name" value="SAM-dependent_MTases_sf"/>
</dbReference>
<dbReference type="AlphaFoldDB" id="A9KV21"/>
<feature type="domain" description="Methyltransferase type 12" evidence="1">
    <location>
        <begin position="60"/>
        <end position="157"/>
    </location>
</feature>
<name>A9KV21_SHEB9</name>
<dbReference type="SUPFAM" id="SSF53335">
    <property type="entry name" value="S-adenosyl-L-methionine-dependent methyltransferases"/>
    <property type="match status" value="1"/>
</dbReference>
<gene>
    <name evidence="2" type="ordered locus">Sbal195_4362</name>
</gene>
<keyword evidence="2" id="KW-0808">Transferase</keyword>
<evidence type="ECO:0000259" key="1">
    <source>
        <dbReference type="Pfam" id="PF08242"/>
    </source>
</evidence>
<accession>A9KV21</accession>
<dbReference type="Gene3D" id="3.40.50.150">
    <property type="entry name" value="Vaccinia Virus protein VP39"/>
    <property type="match status" value="1"/>
</dbReference>
<keyword evidence="2" id="KW-0489">Methyltransferase</keyword>
<evidence type="ECO:0000313" key="2">
    <source>
        <dbReference type="EMBL" id="ABX51520.1"/>
    </source>
</evidence>
<evidence type="ECO:0000313" key="3">
    <source>
        <dbReference type="Proteomes" id="UP000000770"/>
    </source>
</evidence>
<dbReference type="InterPro" id="IPR013217">
    <property type="entry name" value="Methyltransf_12"/>
</dbReference>
<dbReference type="KEGG" id="sbn:Sbal195_4362"/>
<dbReference type="PANTHER" id="PTHR43861">
    <property type="entry name" value="TRANS-ACONITATE 2-METHYLTRANSFERASE-RELATED"/>
    <property type="match status" value="1"/>
</dbReference>
<proteinExistence type="predicted"/>
<dbReference type="HOGENOM" id="CLU_081790_0_0_6"/>
<dbReference type="GO" id="GO:0032259">
    <property type="term" value="P:methylation"/>
    <property type="evidence" value="ECO:0007669"/>
    <property type="project" value="UniProtKB-KW"/>
</dbReference>
<dbReference type="GO" id="GO:0008168">
    <property type="term" value="F:methyltransferase activity"/>
    <property type="evidence" value="ECO:0007669"/>
    <property type="project" value="UniProtKB-KW"/>
</dbReference>
<protein>
    <submittedName>
        <fullName evidence="2">Methyltransferase type 12</fullName>
    </submittedName>
</protein>